<sequence length="135" mass="14484">MSAVFLRLTPPQAPFQARLIADEAPITVPSGQPVTLLDVITNQPGPLGLTTRFRFLAPEIAREGGSVDLETAQADMLALCQSYALPRIAGQGPQPAQIVISLSDRPVPFGEAAPDATQFFEAFALQDGTCIWEMF</sequence>
<dbReference type="RefSeq" id="WP_245749425.1">
    <property type="nucleotide sequence ID" value="NZ_FOCE01000004.1"/>
</dbReference>
<dbReference type="AlphaFoldDB" id="A0A1H8F1N6"/>
<dbReference type="STRING" id="933059.SAMN04488103_10440"/>
<gene>
    <name evidence="1" type="ORF">SAMN04488103_10440</name>
</gene>
<evidence type="ECO:0008006" key="3">
    <source>
        <dbReference type="Google" id="ProtNLM"/>
    </source>
</evidence>
<dbReference type="Proteomes" id="UP000198761">
    <property type="component" value="Unassembled WGS sequence"/>
</dbReference>
<dbReference type="EMBL" id="FOCE01000004">
    <property type="protein sequence ID" value="SEN25635.1"/>
    <property type="molecule type" value="Genomic_DNA"/>
</dbReference>
<dbReference type="InterPro" id="IPR045467">
    <property type="entry name" value="DUF6497"/>
</dbReference>
<name>A0A1H8F1N6_9RHOB</name>
<evidence type="ECO:0000313" key="1">
    <source>
        <dbReference type="EMBL" id="SEN25635.1"/>
    </source>
</evidence>
<evidence type="ECO:0000313" key="2">
    <source>
        <dbReference type="Proteomes" id="UP000198761"/>
    </source>
</evidence>
<reference evidence="1 2" key="1">
    <citation type="submission" date="2016-10" db="EMBL/GenBank/DDBJ databases">
        <authorList>
            <person name="de Groot N.N."/>
        </authorList>
    </citation>
    <scope>NUCLEOTIDE SEQUENCE [LARGE SCALE GENOMIC DNA]</scope>
    <source>
        <strain evidence="1 2">DSM 3857</strain>
    </source>
</reference>
<protein>
    <recommendedName>
        <fullName evidence="3">Acetolactate synthase</fullName>
    </recommendedName>
</protein>
<proteinExistence type="predicted"/>
<organism evidence="1 2">
    <name type="scientific">Gemmobacter aquatilis</name>
    <dbReference type="NCBI Taxonomy" id="933059"/>
    <lineage>
        <taxon>Bacteria</taxon>
        <taxon>Pseudomonadati</taxon>
        <taxon>Pseudomonadota</taxon>
        <taxon>Alphaproteobacteria</taxon>
        <taxon>Rhodobacterales</taxon>
        <taxon>Paracoccaceae</taxon>
        <taxon>Gemmobacter</taxon>
    </lineage>
</organism>
<dbReference type="Pfam" id="PF20107">
    <property type="entry name" value="DUF6497"/>
    <property type="match status" value="1"/>
</dbReference>
<keyword evidence="2" id="KW-1185">Reference proteome</keyword>
<accession>A0A1H8F1N6</accession>